<dbReference type="PANTHER" id="PTHR10151:SF114">
    <property type="entry name" value="ECTONUCLEOTIDE PYROPHOSPHATASE_PHOSPHODIESTERASE C27A7.3"/>
    <property type="match status" value="1"/>
</dbReference>
<organism evidence="4 5">
    <name type="scientific">Amphibalanus amphitrite</name>
    <name type="common">Striped barnacle</name>
    <name type="synonym">Balanus amphitrite</name>
    <dbReference type="NCBI Taxonomy" id="1232801"/>
    <lineage>
        <taxon>Eukaryota</taxon>
        <taxon>Metazoa</taxon>
        <taxon>Ecdysozoa</taxon>
        <taxon>Arthropoda</taxon>
        <taxon>Crustacea</taxon>
        <taxon>Multicrustacea</taxon>
        <taxon>Cirripedia</taxon>
        <taxon>Thoracica</taxon>
        <taxon>Thoracicalcarea</taxon>
        <taxon>Balanomorpha</taxon>
        <taxon>Balanoidea</taxon>
        <taxon>Balanidae</taxon>
        <taxon>Amphibalaninae</taxon>
        <taxon>Amphibalanus</taxon>
    </lineage>
</organism>
<keyword evidence="1" id="KW-0378">Hydrolase</keyword>
<evidence type="ECO:0000313" key="4">
    <source>
        <dbReference type="EMBL" id="KAF0310573.1"/>
    </source>
</evidence>
<dbReference type="PROSITE" id="PS51257">
    <property type="entry name" value="PROKAR_LIPOPROTEIN"/>
    <property type="match status" value="1"/>
</dbReference>
<dbReference type="Pfam" id="PF01663">
    <property type="entry name" value="Phosphodiest"/>
    <property type="match status" value="2"/>
</dbReference>
<dbReference type="GO" id="GO:0016787">
    <property type="term" value="F:hydrolase activity"/>
    <property type="evidence" value="ECO:0007669"/>
    <property type="project" value="UniProtKB-KW"/>
</dbReference>
<feature type="region of interest" description="Disordered" evidence="3">
    <location>
        <begin position="554"/>
        <end position="573"/>
    </location>
</feature>
<reference evidence="4 5" key="1">
    <citation type="submission" date="2019-07" db="EMBL/GenBank/DDBJ databases">
        <title>Draft genome assembly of a fouling barnacle, Amphibalanus amphitrite (Darwin, 1854): The first reference genome for Thecostraca.</title>
        <authorList>
            <person name="Kim W."/>
        </authorList>
    </citation>
    <scope>NUCLEOTIDE SEQUENCE [LARGE SCALE GENOMIC DNA]</scope>
    <source>
        <strain evidence="4">SNU_AA5</strain>
        <tissue evidence="4">Soma without cirri and trophi</tissue>
    </source>
</reference>
<comment type="caution">
    <text evidence="4">The sequence shown here is derived from an EMBL/GenBank/DDBJ whole genome shotgun (WGS) entry which is preliminary data.</text>
</comment>
<dbReference type="Gene3D" id="3.40.570.10">
    <property type="entry name" value="Extracellular Endonuclease, subunit A"/>
    <property type="match status" value="1"/>
</dbReference>
<dbReference type="OrthoDB" id="415411at2759"/>
<protein>
    <submittedName>
        <fullName evidence="4">Ectonucleotide pyrophosphatase/phosphodiesterase family member 1</fullName>
    </submittedName>
</protein>
<sequence length="573" mass="65292">MNKQRRKLLIKLAIALLLLLVVVLGALVIHLALSCRPSDVIPPPRRPLEPWRSRGECPSSSSCPAGAPPLLVISLDGFRPDYASRGVSPMLQDMMDCGVTAPYVRTSFPSKTFPNHFSIVTGEISAVFFWVGSDVPSQLPTYYRNYDRKVPFEVRVAQVVEWLRLPEGQRPRFLSLYFHEPDKQGHSYGPDSEQVNDAVDRVDAQLANLYNQLIEHGLLGCVDIVVVSDHGMASMREDCESVALDDFVPGLSSSSVYVNGPVARIRPHNESTVDELVDQLDCAHPALRVMHRSELPERWHYQHSRRIEPIIATIDQGYGLSIKRSDFCIRGNHGFDNDLVDMRVRLLEGRGSSFALPVTHTDAELDGTEDGAFVAELSPLGNYRWIQYTLERDDNNNLLVPVLPQSNGQYVETYWERISATRYPVYPEYRERVVPEVLRRLRRYSDQYKVMAVLAGPVYQTHKLDRHGQRIPTHFFYQLRMCAERNCSADELEHKQWILPHKENFRRCEVPAQFVDFHEATLRDVERVTGLTLFTGQPVSQPESPQRGHARFITQLPEFSPPQGWGAADSRRR</sequence>
<name>A0A6A4WXG9_AMPAM</name>
<dbReference type="InterPro" id="IPR017850">
    <property type="entry name" value="Alkaline_phosphatase_core_sf"/>
</dbReference>
<evidence type="ECO:0000256" key="2">
    <source>
        <dbReference type="ARBA" id="ARBA00023180"/>
    </source>
</evidence>
<dbReference type="CDD" id="cd16018">
    <property type="entry name" value="Enpp"/>
    <property type="match status" value="1"/>
</dbReference>
<proteinExistence type="predicted"/>
<gene>
    <name evidence="4" type="primary">ENPP1_1</name>
    <name evidence="4" type="ORF">FJT64_018466</name>
</gene>
<dbReference type="Gene3D" id="3.40.720.10">
    <property type="entry name" value="Alkaline Phosphatase, subunit A"/>
    <property type="match status" value="1"/>
</dbReference>
<keyword evidence="5" id="KW-1185">Reference proteome</keyword>
<dbReference type="SUPFAM" id="SSF53649">
    <property type="entry name" value="Alkaline phosphatase-like"/>
    <property type="match status" value="1"/>
</dbReference>
<dbReference type="EMBL" id="VIIS01000301">
    <property type="protein sequence ID" value="KAF0310574.1"/>
    <property type="molecule type" value="Genomic_DNA"/>
</dbReference>
<dbReference type="InterPro" id="IPR002591">
    <property type="entry name" value="Phosphodiest/P_Trfase"/>
</dbReference>
<dbReference type="AlphaFoldDB" id="A0A6A4WXG9"/>
<evidence type="ECO:0000313" key="5">
    <source>
        <dbReference type="Proteomes" id="UP000440578"/>
    </source>
</evidence>
<dbReference type="Proteomes" id="UP000440578">
    <property type="component" value="Unassembled WGS sequence"/>
</dbReference>
<dbReference type="InterPro" id="IPR044929">
    <property type="entry name" value="DNA/RNA_non-sp_Endonuclease_sf"/>
</dbReference>
<dbReference type="EMBL" id="VIIS01000301">
    <property type="protein sequence ID" value="KAF0310573.1"/>
    <property type="molecule type" value="Genomic_DNA"/>
</dbReference>
<dbReference type="PANTHER" id="PTHR10151">
    <property type="entry name" value="ECTONUCLEOTIDE PYROPHOSPHATASE/PHOSPHODIESTERASE"/>
    <property type="match status" value="1"/>
</dbReference>
<evidence type="ECO:0000256" key="1">
    <source>
        <dbReference type="ARBA" id="ARBA00022801"/>
    </source>
</evidence>
<keyword evidence="2" id="KW-0325">Glycoprotein</keyword>
<evidence type="ECO:0000256" key="3">
    <source>
        <dbReference type="SAM" id="MobiDB-lite"/>
    </source>
</evidence>
<accession>A0A6A4WXG9</accession>